<keyword evidence="1 6" id="KW-0489">Methyltransferase</keyword>
<sequence>SNPASLEIDQKQFEPKGLETGKLETMTSESVGVQPDSAKEDSAEKPLNYLNSSQFTSELFKIEVKNFRPYTTVAMLKKRMQSLGLEPHKVKVMPNSWMAFVTFKNADQRDKALSVLPWLQLLYFANSKGHIWRGQALTAKLAKPKADPFGNAAAADSGQSSSTAKRPRLDTDTAADSKPAPLSAEAASELLRDAVTPLWRLGYEEQLKQKSQDMSSEVKQLTRQVAAVGGISAGSVEMMPIVASPVVDKYRNKCQFTVAWSPTQTDSVVVGFRVGRYRDGEADVYPPDTAAVVPTVILAVVRRLQALLNEPDMKRRAPPYDAKRHVGCWKAATVRCNSSNRTLLYLDIHQPFLTANDTSDETEMSLRHFIENRLQNGLLGDQDGCVASLHVVYTDHGGGEANGLWRHLGGDPDITETLGGLSFRVSPAAFFQVNTAAAEVLHNRIYSMLQHGESDSDNQSSALLDVCCGTGTIGLSLARYFSQVLGIELIADAVRDAQLNAQRNGIKNASFVCGRAEDTLPREANLLAETVSDLRVVLDPPRGGLQPSVLSTIRRCRSIRRLLYVSCCPRAARSNFVDLCRPASNKWRGDPFRLALVQPVDLFPLTKHCELLLLFVREPADAAADASE</sequence>
<accession>A0A1I8JGE6</accession>
<dbReference type="PROSITE" id="PS51687">
    <property type="entry name" value="SAM_MT_RNA_M5U"/>
    <property type="match status" value="1"/>
</dbReference>
<dbReference type="InterPro" id="IPR010280">
    <property type="entry name" value="U5_MeTrfase_fam"/>
</dbReference>
<dbReference type="CDD" id="cd02440">
    <property type="entry name" value="AdoMet_MTases"/>
    <property type="match status" value="1"/>
</dbReference>
<feature type="compositionally biased region" description="Basic and acidic residues" evidence="7">
    <location>
        <begin position="8"/>
        <end position="22"/>
    </location>
</feature>
<comment type="catalytic activity">
    <reaction evidence="5">
        <text>uridine(54) in tRNA + S-adenosyl-L-methionine = 5-methyluridine(54) in tRNA + S-adenosyl-L-homocysteine + H(+)</text>
        <dbReference type="Rhea" id="RHEA:42712"/>
        <dbReference type="Rhea" id="RHEA-COMP:10167"/>
        <dbReference type="Rhea" id="RHEA-COMP:10193"/>
        <dbReference type="ChEBI" id="CHEBI:15378"/>
        <dbReference type="ChEBI" id="CHEBI:57856"/>
        <dbReference type="ChEBI" id="CHEBI:59789"/>
        <dbReference type="ChEBI" id="CHEBI:65315"/>
        <dbReference type="ChEBI" id="CHEBI:74447"/>
        <dbReference type="EC" id="2.1.1.35"/>
    </reaction>
    <physiologicalReaction direction="left-to-right" evidence="5">
        <dbReference type="Rhea" id="RHEA:42713"/>
    </physiologicalReaction>
</comment>
<feature type="region of interest" description="Disordered" evidence="7">
    <location>
        <begin position="1"/>
        <end position="45"/>
    </location>
</feature>
<feature type="active site" description="Nucleophile" evidence="6">
    <location>
        <position position="567"/>
    </location>
</feature>
<evidence type="ECO:0000256" key="5">
    <source>
        <dbReference type="ARBA" id="ARBA00047278"/>
    </source>
</evidence>
<dbReference type="SUPFAM" id="SSF54928">
    <property type="entry name" value="RNA-binding domain, RBD"/>
    <property type="match status" value="1"/>
</dbReference>
<feature type="binding site" evidence="6">
    <location>
        <position position="432"/>
    </location>
    <ligand>
        <name>S-adenosyl-L-methionine</name>
        <dbReference type="ChEBI" id="CHEBI:59789"/>
    </ligand>
</feature>
<dbReference type="PANTHER" id="PTHR45904:SF2">
    <property type="entry name" value="TRNA (URACIL-5-)-METHYLTRANSFERASE HOMOLOG A"/>
    <property type="match status" value="1"/>
</dbReference>
<dbReference type="GO" id="GO:0006396">
    <property type="term" value="P:RNA processing"/>
    <property type="evidence" value="ECO:0007669"/>
    <property type="project" value="InterPro"/>
</dbReference>
<name>A0A1I8JGE6_9PLAT</name>
<evidence type="ECO:0000256" key="4">
    <source>
        <dbReference type="ARBA" id="ARBA00033763"/>
    </source>
</evidence>
<protein>
    <recommendedName>
        <fullName evidence="4">tRNA (uracil(54)-C(5))-methyltransferase</fullName>
        <ecNumber evidence="4">2.1.1.35</ecNumber>
    </recommendedName>
</protein>
<evidence type="ECO:0000256" key="3">
    <source>
        <dbReference type="ARBA" id="ARBA00022691"/>
    </source>
</evidence>
<dbReference type="AlphaFoldDB" id="A0A1I8JGE6"/>
<dbReference type="Gene3D" id="3.40.50.150">
    <property type="entry name" value="Vaccinia Virus protein VP39"/>
    <property type="match status" value="1"/>
</dbReference>
<dbReference type="SUPFAM" id="SSF53335">
    <property type="entry name" value="S-adenosyl-L-methionine-dependent methyltransferases"/>
    <property type="match status" value="1"/>
</dbReference>
<feature type="binding site" evidence="6">
    <location>
        <position position="488"/>
    </location>
    <ligand>
        <name>S-adenosyl-L-methionine</name>
        <dbReference type="ChEBI" id="CHEBI:59789"/>
    </ligand>
</feature>
<evidence type="ECO:0000313" key="9">
    <source>
        <dbReference type="WBParaSite" id="maker-uti_cns_0047296-snap-gene-0.3-mRNA-1"/>
    </source>
</evidence>
<keyword evidence="3 6" id="KW-0949">S-adenosyl-L-methionine</keyword>
<organism evidence="8 9">
    <name type="scientific">Macrostomum lignano</name>
    <dbReference type="NCBI Taxonomy" id="282301"/>
    <lineage>
        <taxon>Eukaryota</taxon>
        <taxon>Metazoa</taxon>
        <taxon>Spiralia</taxon>
        <taxon>Lophotrochozoa</taxon>
        <taxon>Platyhelminthes</taxon>
        <taxon>Rhabditophora</taxon>
        <taxon>Macrostomorpha</taxon>
        <taxon>Macrostomida</taxon>
        <taxon>Macrostomidae</taxon>
        <taxon>Macrostomum</taxon>
    </lineage>
</organism>
<dbReference type="Gene3D" id="3.30.70.330">
    <property type="match status" value="1"/>
</dbReference>
<dbReference type="InterPro" id="IPR045850">
    <property type="entry name" value="TRM2_met"/>
</dbReference>
<dbReference type="Pfam" id="PF05958">
    <property type="entry name" value="tRNA_U5-meth_tr"/>
    <property type="match status" value="1"/>
</dbReference>
<feature type="region of interest" description="Disordered" evidence="7">
    <location>
        <begin position="150"/>
        <end position="183"/>
    </location>
</feature>
<dbReference type="PANTHER" id="PTHR45904">
    <property type="entry name" value="TRNA (URACIL-5-)-METHYLTRANSFERASE"/>
    <property type="match status" value="1"/>
</dbReference>
<dbReference type="GO" id="GO:0030697">
    <property type="term" value="F:tRNA (uracil(54)-C5)-methyltransferase activity, S-adenosyl methionine-dependent"/>
    <property type="evidence" value="ECO:0007669"/>
    <property type="project" value="UniProtKB-EC"/>
</dbReference>
<dbReference type="GO" id="GO:0003723">
    <property type="term" value="F:RNA binding"/>
    <property type="evidence" value="ECO:0007669"/>
    <property type="project" value="TreeGrafter"/>
</dbReference>
<reference evidence="9" key="1">
    <citation type="submission" date="2016-11" db="UniProtKB">
        <authorList>
            <consortium name="WormBaseParasite"/>
        </authorList>
    </citation>
    <scope>IDENTIFICATION</scope>
</reference>
<evidence type="ECO:0000256" key="1">
    <source>
        <dbReference type="ARBA" id="ARBA00022603"/>
    </source>
</evidence>
<evidence type="ECO:0000256" key="6">
    <source>
        <dbReference type="PROSITE-ProRule" id="PRU01024"/>
    </source>
</evidence>
<dbReference type="InterPro" id="IPR029063">
    <property type="entry name" value="SAM-dependent_MTases_sf"/>
</dbReference>
<dbReference type="Proteomes" id="UP000095280">
    <property type="component" value="Unplaced"/>
</dbReference>
<feature type="binding site" evidence="6">
    <location>
        <position position="539"/>
    </location>
    <ligand>
        <name>S-adenosyl-L-methionine</name>
        <dbReference type="ChEBI" id="CHEBI:59789"/>
    </ligand>
</feature>
<keyword evidence="8" id="KW-1185">Reference proteome</keyword>
<comment type="similarity">
    <text evidence="6">Belongs to the class I-like SAM-binding methyltransferase superfamily. RNA M5U methyltransferase family.</text>
</comment>
<evidence type="ECO:0000256" key="2">
    <source>
        <dbReference type="ARBA" id="ARBA00022679"/>
    </source>
</evidence>
<dbReference type="InterPro" id="IPR012677">
    <property type="entry name" value="Nucleotide-bd_a/b_plait_sf"/>
</dbReference>
<comment type="caution">
    <text evidence="6">Lacks conserved residue(s) required for the propagation of feature annotation.</text>
</comment>
<dbReference type="GO" id="GO:0032259">
    <property type="term" value="P:methylation"/>
    <property type="evidence" value="ECO:0007669"/>
    <property type="project" value="UniProtKB-KW"/>
</dbReference>
<dbReference type="WBParaSite" id="maker-uti_cns_0047296-snap-gene-0.3-mRNA-1">
    <property type="protein sequence ID" value="maker-uti_cns_0047296-snap-gene-0.3-mRNA-1"/>
    <property type="gene ID" value="maker-uti_cns_0047296-snap-gene-0.3"/>
</dbReference>
<dbReference type="InterPro" id="IPR035979">
    <property type="entry name" value="RBD_domain_sf"/>
</dbReference>
<proteinExistence type="inferred from homology"/>
<keyword evidence="2 6" id="KW-0808">Transferase</keyword>
<dbReference type="Gene3D" id="2.40.50.1070">
    <property type="match status" value="1"/>
</dbReference>
<evidence type="ECO:0000256" key="7">
    <source>
        <dbReference type="SAM" id="MobiDB-lite"/>
    </source>
</evidence>
<dbReference type="EC" id="2.1.1.35" evidence="4"/>
<evidence type="ECO:0000313" key="8">
    <source>
        <dbReference type="Proteomes" id="UP000095280"/>
    </source>
</evidence>